<dbReference type="AlphaFoldDB" id="C5K8B6"/>
<dbReference type="GeneID" id="9039556"/>
<name>C5K8B6_PERM5</name>
<keyword evidence="1" id="KW-0732">Signal</keyword>
<evidence type="ECO:0000256" key="1">
    <source>
        <dbReference type="SAM" id="SignalP"/>
    </source>
</evidence>
<gene>
    <name evidence="2" type="ORF">Pmar_PMAR015863</name>
</gene>
<feature type="signal peptide" evidence="1">
    <location>
        <begin position="1"/>
        <end position="22"/>
    </location>
</feature>
<dbReference type="OMA" id="DERMPIK"/>
<keyword evidence="3" id="KW-1185">Reference proteome</keyword>
<sequence>MDAMAVTILVEWIASCVRLLLAKSWLGVAAEEDWPHLEAGSGEISEEDVGCVTLPWAPTVVSFLNTVDPAKDWTRDMVEFVYCYWSQKFDDDERMPIKVGDFLSLTAADLGLSKHRTMDRW</sequence>
<evidence type="ECO:0000313" key="2">
    <source>
        <dbReference type="EMBL" id="EER19304.1"/>
    </source>
</evidence>
<proteinExistence type="predicted"/>
<feature type="chain" id="PRO_5002954200" evidence="1">
    <location>
        <begin position="23"/>
        <end position="121"/>
    </location>
</feature>
<dbReference type="InParanoid" id="C5K8B6"/>
<dbReference type="EMBL" id="GG671101">
    <property type="protein sequence ID" value="EER19304.1"/>
    <property type="molecule type" value="Genomic_DNA"/>
</dbReference>
<protein>
    <submittedName>
        <fullName evidence="2">Uncharacterized protein</fullName>
    </submittedName>
</protein>
<reference evidence="2 3" key="1">
    <citation type="submission" date="2008-07" db="EMBL/GenBank/DDBJ databases">
        <authorList>
            <person name="El-Sayed N."/>
            <person name="Caler E."/>
            <person name="Inman J."/>
            <person name="Amedeo P."/>
            <person name="Hass B."/>
            <person name="Wortman J."/>
        </authorList>
    </citation>
    <scope>NUCLEOTIDE SEQUENCE [LARGE SCALE GENOMIC DNA]</scope>
    <source>
        <strain evidence="3">ATCC 50983 / TXsc</strain>
    </source>
</reference>
<dbReference type="Proteomes" id="UP000007800">
    <property type="component" value="Unassembled WGS sequence"/>
</dbReference>
<evidence type="ECO:0000313" key="3">
    <source>
        <dbReference type="Proteomes" id="UP000007800"/>
    </source>
</evidence>
<dbReference type="OrthoDB" id="10621627at2759"/>
<organism evidence="3">
    <name type="scientific">Perkinsus marinus (strain ATCC 50983 / TXsc)</name>
    <dbReference type="NCBI Taxonomy" id="423536"/>
    <lineage>
        <taxon>Eukaryota</taxon>
        <taxon>Sar</taxon>
        <taxon>Alveolata</taxon>
        <taxon>Perkinsozoa</taxon>
        <taxon>Perkinsea</taxon>
        <taxon>Perkinsida</taxon>
        <taxon>Perkinsidae</taxon>
        <taxon>Perkinsus</taxon>
    </lineage>
</organism>
<accession>C5K8B6</accession>
<dbReference type="RefSeq" id="XP_002787508.1">
    <property type="nucleotide sequence ID" value="XM_002787462.1"/>
</dbReference>